<dbReference type="InterPro" id="IPR036259">
    <property type="entry name" value="MFS_trans_sf"/>
</dbReference>
<accession>A0ABP5ICU9</accession>
<dbReference type="CDD" id="cd06173">
    <property type="entry name" value="MFS_MefA_like"/>
    <property type="match status" value="1"/>
</dbReference>
<feature type="transmembrane region" description="Helical" evidence="7">
    <location>
        <begin position="306"/>
        <end position="325"/>
    </location>
</feature>
<evidence type="ECO:0000313" key="9">
    <source>
        <dbReference type="EMBL" id="GAA2098189.1"/>
    </source>
</evidence>
<evidence type="ECO:0000259" key="8">
    <source>
        <dbReference type="PROSITE" id="PS50850"/>
    </source>
</evidence>
<dbReference type="SUPFAM" id="SSF103473">
    <property type="entry name" value="MFS general substrate transporter"/>
    <property type="match status" value="1"/>
</dbReference>
<dbReference type="InterPro" id="IPR010290">
    <property type="entry name" value="TM_effector"/>
</dbReference>
<gene>
    <name evidence="9" type="ORF">GCM10009801_69050</name>
</gene>
<feature type="transmembrane region" description="Helical" evidence="7">
    <location>
        <begin position="157"/>
        <end position="182"/>
    </location>
</feature>
<dbReference type="PANTHER" id="PTHR23513:SF6">
    <property type="entry name" value="MAJOR FACILITATOR SUPERFAMILY ASSOCIATED DOMAIN-CONTAINING PROTEIN"/>
    <property type="match status" value="1"/>
</dbReference>
<feature type="transmembrane region" description="Helical" evidence="7">
    <location>
        <begin position="221"/>
        <end position="240"/>
    </location>
</feature>
<feature type="transmembrane region" description="Helical" evidence="7">
    <location>
        <begin position="252"/>
        <end position="271"/>
    </location>
</feature>
<keyword evidence="6 7" id="KW-0472">Membrane</keyword>
<feature type="transmembrane region" description="Helical" evidence="7">
    <location>
        <begin position="283"/>
        <end position="300"/>
    </location>
</feature>
<keyword evidence="4 7" id="KW-0812">Transmembrane</keyword>
<comment type="subcellular location">
    <subcellularLocation>
        <location evidence="1">Cell membrane</location>
        <topology evidence="1">Multi-pass membrane protein</topology>
    </subcellularLocation>
</comment>
<feature type="domain" description="Major facilitator superfamily (MFS) profile" evidence="8">
    <location>
        <begin position="216"/>
        <end position="415"/>
    </location>
</feature>
<feature type="transmembrane region" description="Helical" evidence="7">
    <location>
        <begin position="40"/>
        <end position="64"/>
    </location>
</feature>
<comment type="caution">
    <text evidence="9">The sequence shown here is derived from an EMBL/GenBank/DDBJ whole genome shotgun (WGS) entry which is preliminary data.</text>
</comment>
<dbReference type="Proteomes" id="UP001500016">
    <property type="component" value="Unassembled WGS sequence"/>
</dbReference>
<dbReference type="PANTHER" id="PTHR23513">
    <property type="entry name" value="INTEGRAL MEMBRANE EFFLUX PROTEIN-RELATED"/>
    <property type="match status" value="1"/>
</dbReference>
<reference evidence="10" key="1">
    <citation type="journal article" date="2019" name="Int. J. Syst. Evol. Microbiol.">
        <title>The Global Catalogue of Microorganisms (GCM) 10K type strain sequencing project: providing services to taxonomists for standard genome sequencing and annotation.</title>
        <authorList>
            <consortium name="The Broad Institute Genomics Platform"/>
            <consortium name="The Broad Institute Genome Sequencing Center for Infectious Disease"/>
            <person name="Wu L."/>
            <person name="Ma J."/>
        </authorList>
    </citation>
    <scope>NUCLEOTIDE SEQUENCE [LARGE SCALE GENOMIC DNA]</scope>
    <source>
        <strain evidence="10">JCM 15478</strain>
    </source>
</reference>
<dbReference type="PROSITE" id="PS50850">
    <property type="entry name" value="MFS"/>
    <property type="match status" value="1"/>
</dbReference>
<keyword evidence="5 7" id="KW-1133">Transmembrane helix</keyword>
<dbReference type="InterPro" id="IPR020846">
    <property type="entry name" value="MFS_dom"/>
</dbReference>
<dbReference type="Gene3D" id="1.20.1250.20">
    <property type="entry name" value="MFS general substrate transporter like domains"/>
    <property type="match status" value="1"/>
</dbReference>
<evidence type="ECO:0000313" key="10">
    <source>
        <dbReference type="Proteomes" id="UP001500016"/>
    </source>
</evidence>
<feature type="transmembrane region" description="Helical" evidence="7">
    <location>
        <begin position="337"/>
        <end position="359"/>
    </location>
</feature>
<feature type="transmembrane region" description="Helical" evidence="7">
    <location>
        <begin position="371"/>
        <end position="391"/>
    </location>
</feature>
<evidence type="ECO:0000256" key="6">
    <source>
        <dbReference type="ARBA" id="ARBA00023136"/>
    </source>
</evidence>
<dbReference type="Pfam" id="PF05977">
    <property type="entry name" value="MFS_3"/>
    <property type="match status" value="1"/>
</dbReference>
<feature type="transmembrane region" description="Helical" evidence="7">
    <location>
        <begin position="84"/>
        <end position="111"/>
    </location>
</feature>
<dbReference type="EMBL" id="BAAAPE010000017">
    <property type="protein sequence ID" value="GAA2098189.1"/>
    <property type="molecule type" value="Genomic_DNA"/>
</dbReference>
<proteinExistence type="predicted"/>
<evidence type="ECO:0000256" key="5">
    <source>
        <dbReference type="ARBA" id="ARBA00022989"/>
    </source>
</evidence>
<evidence type="ECO:0000256" key="1">
    <source>
        <dbReference type="ARBA" id="ARBA00004651"/>
    </source>
</evidence>
<evidence type="ECO:0000256" key="3">
    <source>
        <dbReference type="ARBA" id="ARBA00022475"/>
    </source>
</evidence>
<organism evidence="9 10">
    <name type="scientific">Streptomyces albiaxialis</name>
    <dbReference type="NCBI Taxonomy" id="329523"/>
    <lineage>
        <taxon>Bacteria</taxon>
        <taxon>Bacillati</taxon>
        <taxon>Actinomycetota</taxon>
        <taxon>Actinomycetes</taxon>
        <taxon>Kitasatosporales</taxon>
        <taxon>Streptomycetaceae</taxon>
        <taxon>Streptomyces</taxon>
    </lineage>
</organism>
<evidence type="ECO:0000256" key="2">
    <source>
        <dbReference type="ARBA" id="ARBA00022448"/>
    </source>
</evidence>
<keyword evidence="10" id="KW-1185">Reference proteome</keyword>
<evidence type="ECO:0000256" key="4">
    <source>
        <dbReference type="ARBA" id="ARBA00022692"/>
    </source>
</evidence>
<evidence type="ECO:0000256" key="7">
    <source>
        <dbReference type="SAM" id="Phobius"/>
    </source>
</evidence>
<name>A0ABP5ICU9_9ACTN</name>
<sequence>MGPGAEYRRIWTGNAASNLADGLTFVALPLLAADVTDDPAAVAGLPLAYTVPRILAVLGAGVLIDRADRRALLHLSNFCRAAVFGALTALVATGHVTLASLYAVSVVMGLAETLSDNTVFAVLPRAVPEDGLDRANARLTGAQLIIDEFLGPPLGGLLFAAAAFAPPGLTALAFLAAGISFFRLRGDYGHPPGAARPAGVLADIRAGAAWTWRHGIVRTTVVIGALASVGYMIPFSYLVLYARDVLGLGPTGYGVLLSASALGGLAGAWGAGRLRARLGYGRAIVAALALGCLAFTAVALTTRLAVVAVALAAYIGHAALWNVLASSVRQKVTPDALRGRVIATTRLLSFCGLALGSLLGGRLAETLGLRAPFLVAAGIFAVAVGVALAGLRHFRAWEDARAPGVKETPGTGGGA</sequence>
<keyword evidence="3" id="KW-1003">Cell membrane</keyword>
<protein>
    <submittedName>
        <fullName evidence="9">MFS transporter</fullName>
    </submittedName>
</protein>
<keyword evidence="2" id="KW-0813">Transport</keyword>